<dbReference type="Proteomes" id="UP000298663">
    <property type="component" value="Chromosome X"/>
</dbReference>
<dbReference type="AlphaFoldDB" id="A0A4V6I789"/>
<reference evidence="1 2" key="1">
    <citation type="journal article" date="2015" name="Genome Biol.">
        <title>Comparative genomics of Steinernema reveals deeply conserved gene regulatory networks.</title>
        <authorList>
            <person name="Dillman A.R."/>
            <person name="Macchietto M."/>
            <person name="Porter C.F."/>
            <person name="Rogers A."/>
            <person name="Williams B."/>
            <person name="Antoshechkin I."/>
            <person name="Lee M.M."/>
            <person name="Goodwin Z."/>
            <person name="Lu X."/>
            <person name="Lewis E.E."/>
            <person name="Goodrich-Blair H."/>
            <person name="Stock S.P."/>
            <person name="Adams B.J."/>
            <person name="Sternberg P.W."/>
            <person name="Mortazavi A."/>
        </authorList>
    </citation>
    <scope>NUCLEOTIDE SEQUENCE [LARGE SCALE GENOMIC DNA]</scope>
    <source>
        <strain evidence="1 2">ALL</strain>
    </source>
</reference>
<organism evidence="1 2">
    <name type="scientific">Steinernema carpocapsae</name>
    <name type="common">Entomopathogenic nematode</name>
    <dbReference type="NCBI Taxonomy" id="34508"/>
    <lineage>
        <taxon>Eukaryota</taxon>
        <taxon>Metazoa</taxon>
        <taxon>Ecdysozoa</taxon>
        <taxon>Nematoda</taxon>
        <taxon>Chromadorea</taxon>
        <taxon>Rhabditida</taxon>
        <taxon>Tylenchina</taxon>
        <taxon>Panagrolaimomorpha</taxon>
        <taxon>Strongyloidoidea</taxon>
        <taxon>Steinernematidae</taxon>
        <taxon>Steinernema</taxon>
    </lineage>
</organism>
<reference evidence="1 2" key="2">
    <citation type="journal article" date="2019" name="G3 (Bethesda)">
        <title>Hybrid Assembly of the Genome of the Entomopathogenic Nematode Steinernema carpocapsae Identifies the X-Chromosome.</title>
        <authorList>
            <person name="Serra L."/>
            <person name="Macchietto M."/>
            <person name="Macias-Munoz A."/>
            <person name="McGill C.J."/>
            <person name="Rodriguez I.M."/>
            <person name="Rodriguez B."/>
            <person name="Murad R."/>
            <person name="Mortazavi A."/>
        </authorList>
    </citation>
    <scope>NUCLEOTIDE SEQUENCE [LARGE SCALE GENOMIC DNA]</scope>
    <source>
        <strain evidence="1 2">ALL</strain>
    </source>
</reference>
<evidence type="ECO:0000313" key="1">
    <source>
        <dbReference type="EMBL" id="TMS33163.1"/>
    </source>
</evidence>
<keyword evidence="2" id="KW-1185">Reference proteome</keyword>
<evidence type="ECO:0000313" key="2">
    <source>
        <dbReference type="Proteomes" id="UP000298663"/>
    </source>
</evidence>
<name>A0A4V6I789_STECR</name>
<protein>
    <submittedName>
        <fullName evidence="1">Uncharacterized protein</fullName>
    </submittedName>
</protein>
<gene>
    <name evidence="1" type="ORF">L596_000933</name>
</gene>
<comment type="caution">
    <text evidence="1">The sequence shown here is derived from an EMBL/GenBank/DDBJ whole genome shotgun (WGS) entry which is preliminary data.</text>
</comment>
<proteinExistence type="predicted"/>
<sequence length="102" mass="11899">MGARDDDDGNHDLRITVVKWRLRDMSIEASLSKKSGSVFMTVYVIWKTWVEQADAHPHEERDKPNHIKFTLIYAQPQSVTLRKEALTSLNSKWEDIRQVGFE</sequence>
<dbReference type="EMBL" id="CM016762">
    <property type="protein sequence ID" value="TMS33163.1"/>
    <property type="molecule type" value="Genomic_DNA"/>
</dbReference>
<dbReference type="EMBL" id="AZBU02000001">
    <property type="protein sequence ID" value="TMS33163.1"/>
    <property type="molecule type" value="Genomic_DNA"/>
</dbReference>
<accession>A0A4V6I789</accession>